<protein>
    <submittedName>
        <fullName evidence="3">Uncharacterized protein</fullName>
    </submittedName>
</protein>
<evidence type="ECO:0000256" key="2">
    <source>
        <dbReference type="SAM" id="SignalP"/>
    </source>
</evidence>
<accession>A0AA39QCB1</accession>
<proteinExistence type="predicted"/>
<name>A0AA39QCB1_9AGAR</name>
<reference evidence="3" key="1">
    <citation type="submission" date="2023-06" db="EMBL/GenBank/DDBJ databases">
        <authorList>
            <consortium name="Lawrence Berkeley National Laboratory"/>
            <person name="Ahrendt S."/>
            <person name="Sahu N."/>
            <person name="Indic B."/>
            <person name="Wong-Bajracharya J."/>
            <person name="Merenyi Z."/>
            <person name="Ke H.-M."/>
            <person name="Monk M."/>
            <person name="Kocsube S."/>
            <person name="Drula E."/>
            <person name="Lipzen A."/>
            <person name="Balint B."/>
            <person name="Henrissat B."/>
            <person name="Andreopoulos B."/>
            <person name="Martin F.M."/>
            <person name="Harder C.B."/>
            <person name="Rigling D."/>
            <person name="Ford K.L."/>
            <person name="Foster G.D."/>
            <person name="Pangilinan J."/>
            <person name="Papanicolaou A."/>
            <person name="Barry K."/>
            <person name="LaButti K."/>
            <person name="Viragh M."/>
            <person name="Koriabine M."/>
            <person name="Yan M."/>
            <person name="Riley R."/>
            <person name="Champramary S."/>
            <person name="Plett K.L."/>
            <person name="Tsai I.J."/>
            <person name="Slot J."/>
            <person name="Sipos G."/>
            <person name="Plett J."/>
            <person name="Nagy L.G."/>
            <person name="Grigoriev I.V."/>
        </authorList>
    </citation>
    <scope>NUCLEOTIDE SEQUENCE</scope>
    <source>
        <strain evidence="3">HWK02</strain>
    </source>
</reference>
<organism evidence="3 4">
    <name type="scientific">Armillaria luteobubalina</name>
    <dbReference type="NCBI Taxonomy" id="153913"/>
    <lineage>
        <taxon>Eukaryota</taxon>
        <taxon>Fungi</taxon>
        <taxon>Dikarya</taxon>
        <taxon>Basidiomycota</taxon>
        <taxon>Agaricomycotina</taxon>
        <taxon>Agaricomycetes</taxon>
        <taxon>Agaricomycetidae</taxon>
        <taxon>Agaricales</taxon>
        <taxon>Marasmiineae</taxon>
        <taxon>Physalacriaceae</taxon>
        <taxon>Armillaria</taxon>
    </lineage>
</organism>
<gene>
    <name evidence="3" type="ORF">EDD18DRAFT_1330154</name>
</gene>
<dbReference type="EMBL" id="JAUEPU010000010">
    <property type="protein sequence ID" value="KAK0498908.1"/>
    <property type="molecule type" value="Genomic_DNA"/>
</dbReference>
<keyword evidence="2" id="KW-0732">Signal</keyword>
<feature type="chain" id="PRO_5041298201" evidence="2">
    <location>
        <begin position="24"/>
        <end position="144"/>
    </location>
</feature>
<comment type="caution">
    <text evidence="3">The sequence shown here is derived from an EMBL/GenBank/DDBJ whole genome shotgun (WGS) entry which is preliminary data.</text>
</comment>
<evidence type="ECO:0000313" key="4">
    <source>
        <dbReference type="Proteomes" id="UP001175228"/>
    </source>
</evidence>
<evidence type="ECO:0000256" key="1">
    <source>
        <dbReference type="SAM" id="MobiDB-lite"/>
    </source>
</evidence>
<evidence type="ECO:0000313" key="3">
    <source>
        <dbReference type="EMBL" id="KAK0498908.1"/>
    </source>
</evidence>
<feature type="signal peptide" evidence="2">
    <location>
        <begin position="1"/>
        <end position="23"/>
    </location>
</feature>
<feature type="region of interest" description="Disordered" evidence="1">
    <location>
        <begin position="100"/>
        <end position="144"/>
    </location>
</feature>
<sequence>MTTMDFALLWFFVQLGFIDNGQDTPSVFTALTSFSSQWTITVIGMGILRRVSVPSSLMGLCMLHLVGIAPTLIVGRVAAGHARLNDTWKESRLSSLHFGNSERAQMSTTGGVTQSINPPDKEINIGNNTSSDRGNMPETKLESA</sequence>
<feature type="compositionally biased region" description="Polar residues" evidence="1">
    <location>
        <begin position="100"/>
        <end position="117"/>
    </location>
</feature>
<dbReference type="AlphaFoldDB" id="A0AA39QCB1"/>
<dbReference type="Proteomes" id="UP001175228">
    <property type="component" value="Unassembled WGS sequence"/>
</dbReference>
<keyword evidence="4" id="KW-1185">Reference proteome</keyword>